<dbReference type="VEuPathDB" id="FungiDB:YALI1_B11415g"/>
<organism evidence="1 2">
    <name type="scientific">Yarrowia lipolytica</name>
    <name type="common">Candida lipolytica</name>
    <dbReference type="NCBI Taxonomy" id="4952"/>
    <lineage>
        <taxon>Eukaryota</taxon>
        <taxon>Fungi</taxon>
        <taxon>Dikarya</taxon>
        <taxon>Ascomycota</taxon>
        <taxon>Saccharomycotina</taxon>
        <taxon>Dipodascomycetes</taxon>
        <taxon>Dipodascales</taxon>
        <taxon>Dipodascales incertae sedis</taxon>
        <taxon>Yarrowia</taxon>
    </lineage>
</organism>
<dbReference type="RefSeq" id="XP_068138146.1">
    <property type="nucleotide sequence ID" value="XM_068282045.1"/>
</dbReference>
<dbReference type="GeneID" id="94582700"/>
<proteinExistence type="predicted"/>
<evidence type="ECO:0000313" key="1">
    <source>
        <dbReference type="EMBL" id="AOW01413.1"/>
    </source>
</evidence>
<protein>
    <submittedName>
        <fullName evidence="1">Uncharacterized protein</fullName>
    </submittedName>
</protein>
<dbReference type="Proteomes" id="UP000182444">
    <property type="component" value="Chromosome 1B"/>
</dbReference>
<dbReference type="AlphaFoldDB" id="A0A1D8N702"/>
<sequence length="184" mass="20497">MPELFRDERYQKHRDYQHGAVAQVGELLAGHLKVRVSNSGVVPRVRRDYGLIIQSLVLGVDNASRGTLRLVEPQRLGSVQMHRDSKKVLVGITLQVDFSQGLLLGGRNELEPVHELLEELEVMLGFLELAELVEVPAAHPHEHALGVDILVLSELRNVDYQRFCHLQRGVSGCPLSAPCAPYSI</sequence>
<evidence type="ECO:0000313" key="2">
    <source>
        <dbReference type="Proteomes" id="UP000182444"/>
    </source>
</evidence>
<reference evidence="1 2" key="1">
    <citation type="journal article" date="2016" name="PLoS ONE">
        <title>Sequence Assembly of Yarrowia lipolytica Strain W29/CLIB89 Shows Transposable Element Diversity.</title>
        <authorList>
            <person name="Magnan C."/>
            <person name="Yu J."/>
            <person name="Chang I."/>
            <person name="Jahn E."/>
            <person name="Kanomata Y."/>
            <person name="Wu J."/>
            <person name="Zeller M."/>
            <person name="Oakes M."/>
            <person name="Baldi P."/>
            <person name="Sandmeyer S."/>
        </authorList>
    </citation>
    <scope>NUCLEOTIDE SEQUENCE [LARGE SCALE GENOMIC DNA]</scope>
    <source>
        <strain evidence="2">CLIB89(W29)</strain>
    </source>
</reference>
<name>A0A1D8N702_YARLL</name>
<dbReference type="EMBL" id="CP017554">
    <property type="protein sequence ID" value="AOW01413.1"/>
    <property type="molecule type" value="Genomic_DNA"/>
</dbReference>
<gene>
    <name evidence="1" type="ORF">YALI1_B11415g</name>
</gene>
<accession>A0A1D8N702</accession>